<evidence type="ECO:0000256" key="1">
    <source>
        <dbReference type="ARBA" id="ARBA00006525"/>
    </source>
</evidence>
<keyword evidence="4" id="KW-1185">Reference proteome</keyword>
<dbReference type="PANTHER" id="PTHR43022:SF1">
    <property type="entry name" value="PROTEIN SMF"/>
    <property type="match status" value="1"/>
</dbReference>
<gene>
    <name evidence="3" type="primary">dprA</name>
    <name evidence="3" type="ORF">FDA94_35115</name>
</gene>
<dbReference type="AlphaFoldDB" id="A0A4U3LX98"/>
<dbReference type="Proteomes" id="UP000308705">
    <property type="component" value="Unassembled WGS sequence"/>
</dbReference>
<reference evidence="3 4" key="1">
    <citation type="submission" date="2019-04" db="EMBL/GenBank/DDBJ databases">
        <title>Herbidospora sp. NEAU-GS14.nov., a novel actinomycete isolated from soil.</title>
        <authorList>
            <person name="Han L."/>
        </authorList>
    </citation>
    <scope>NUCLEOTIDE SEQUENCE [LARGE SCALE GENOMIC DNA]</scope>
    <source>
        <strain evidence="3 4">NEAU-GS14</strain>
    </source>
</reference>
<dbReference type="NCBIfam" id="TIGR00732">
    <property type="entry name" value="dprA"/>
    <property type="match status" value="1"/>
</dbReference>
<evidence type="ECO:0000259" key="2">
    <source>
        <dbReference type="Pfam" id="PF02481"/>
    </source>
</evidence>
<dbReference type="InterPro" id="IPR057666">
    <property type="entry name" value="DrpA_SLOG"/>
</dbReference>
<name>A0A4U3LX98_9ACTN</name>
<protein>
    <submittedName>
        <fullName evidence="3">DNA-protecting protein DprA</fullName>
    </submittedName>
</protein>
<evidence type="ECO:0000313" key="3">
    <source>
        <dbReference type="EMBL" id="TKK80875.1"/>
    </source>
</evidence>
<dbReference type="Pfam" id="PF02481">
    <property type="entry name" value="DNA_processg_A"/>
    <property type="match status" value="1"/>
</dbReference>
<proteinExistence type="inferred from homology"/>
<organism evidence="3 4">
    <name type="scientific">Herbidospora galbida</name>
    <dbReference type="NCBI Taxonomy" id="2575442"/>
    <lineage>
        <taxon>Bacteria</taxon>
        <taxon>Bacillati</taxon>
        <taxon>Actinomycetota</taxon>
        <taxon>Actinomycetes</taxon>
        <taxon>Streptosporangiales</taxon>
        <taxon>Streptosporangiaceae</taxon>
        <taxon>Herbidospora</taxon>
    </lineage>
</organism>
<evidence type="ECO:0000313" key="4">
    <source>
        <dbReference type="Proteomes" id="UP000308705"/>
    </source>
</evidence>
<dbReference type="OrthoDB" id="9785707at2"/>
<dbReference type="GO" id="GO:0009294">
    <property type="term" value="P:DNA-mediated transformation"/>
    <property type="evidence" value="ECO:0007669"/>
    <property type="project" value="InterPro"/>
</dbReference>
<dbReference type="SUPFAM" id="SSF102405">
    <property type="entry name" value="MCP/YpsA-like"/>
    <property type="match status" value="1"/>
</dbReference>
<dbReference type="PANTHER" id="PTHR43022">
    <property type="entry name" value="PROTEIN SMF"/>
    <property type="match status" value="1"/>
</dbReference>
<sequence length="348" mass="35986">MGRQIAAHGAEAVLAGIRTGTLDGVDERRAAAWRMRASAAGDPDDDLARHRFVIPGDPDWPGQLDDLGDARPIGLWVDGAGDLRRASTRSIALVGARAASAYGVNVASELACRLSDRGYSVISGGAYGIDAAAHRGCLAGPSPTVAILACGVDVPYPAAHQDLFAAIREEGLVISESPPGVNPTRLRFLVRNRVIAALSRGTVVVQAAPRSGALNTAHHAFQLNRQLMAIPGPVTSDVSAGCNNLIRLGKAVCVTSAEEILEQVGQAGDDIAPIPRGPVTRRDLLSVESKRVLDAMPGGLGVIGPAEVALKAGLPLPVALGCLGGLEAGGFLKREGTGWRLTARGRGR</sequence>
<feature type="domain" description="Smf/DprA SLOG" evidence="2">
    <location>
        <begin position="52"/>
        <end position="264"/>
    </location>
</feature>
<dbReference type="EMBL" id="SZQA01000053">
    <property type="protein sequence ID" value="TKK80875.1"/>
    <property type="molecule type" value="Genomic_DNA"/>
</dbReference>
<dbReference type="InterPro" id="IPR003488">
    <property type="entry name" value="DprA"/>
</dbReference>
<comment type="similarity">
    <text evidence="1">Belongs to the DprA/Smf family.</text>
</comment>
<dbReference type="Gene3D" id="3.40.50.450">
    <property type="match status" value="1"/>
</dbReference>
<comment type="caution">
    <text evidence="3">The sequence shown here is derived from an EMBL/GenBank/DDBJ whole genome shotgun (WGS) entry which is preliminary data.</text>
</comment>
<accession>A0A4U3LX98</accession>